<dbReference type="PROSITE" id="PS51257">
    <property type="entry name" value="PROKAR_LIPOPROTEIN"/>
    <property type="match status" value="1"/>
</dbReference>
<sequence length="415" mass="46984">MRLFYVLGLTWFLASCNSSGEAENSEAICNVKDSLISCDGGYSYWIGDLFATSQETIAVTGVKRERGQSRQWVAFVDSKLSQVLAEHSFPRKFKSDEHNAPAVIKLSNGWLVARTGHNDEFSDGQGLIQLAYFDEAFNLTFEQELFLANGATYVQLLDIASDIYLLTRDKELGWGIFVKSEGNQDWSPWSRLKLSSGRNYVLMDKAPIDASENILLTLAKHPLDLDQKIIHTLIFAAELQARGELLDLNKASKPITEFSIKNVNATNIRLLDVKVRDQSTCHLRSMRVGSNWRLTLQVIESSEPNIQPRHLELGTFSGMLGDNVYITGASIKQCASADGELVKVLVTHKRDDNRYQLTELVLDTQTSEIIDEVSLYQSTKQLYRPVYIPAFDKVMVNEAEYWNTYENWRANQIIF</sequence>
<proteinExistence type="predicted"/>
<name>A0A3E0UDC0_9GAMM</name>
<evidence type="ECO:0000313" key="1">
    <source>
        <dbReference type="EMBL" id="REL34896.1"/>
    </source>
</evidence>
<gene>
    <name evidence="1" type="ORF">DXX92_05695</name>
</gene>
<protein>
    <submittedName>
        <fullName evidence="1">Uncharacterized protein</fullName>
    </submittedName>
</protein>
<reference evidence="1 2" key="1">
    <citation type="submission" date="2018-08" db="EMBL/GenBank/DDBJ databases">
        <title>Thalassotalea euphylliae genome.</title>
        <authorList>
            <person name="Summers S."/>
            <person name="Rice S.A."/>
            <person name="Freckelton M.L."/>
            <person name="Nedved B.T."/>
            <person name="Hadfield M.G."/>
        </authorList>
    </citation>
    <scope>NUCLEOTIDE SEQUENCE [LARGE SCALE GENOMIC DNA]</scope>
    <source>
        <strain evidence="1 2">H2</strain>
    </source>
</reference>
<comment type="caution">
    <text evidence="1">The sequence shown here is derived from an EMBL/GenBank/DDBJ whole genome shotgun (WGS) entry which is preliminary data.</text>
</comment>
<organism evidence="1 2">
    <name type="scientific">Thalassotalea euphylliae</name>
    <dbReference type="NCBI Taxonomy" id="1655234"/>
    <lineage>
        <taxon>Bacteria</taxon>
        <taxon>Pseudomonadati</taxon>
        <taxon>Pseudomonadota</taxon>
        <taxon>Gammaproteobacteria</taxon>
        <taxon>Alteromonadales</taxon>
        <taxon>Colwelliaceae</taxon>
        <taxon>Thalassotalea</taxon>
    </lineage>
</organism>
<dbReference type="Proteomes" id="UP000256999">
    <property type="component" value="Unassembled WGS sequence"/>
</dbReference>
<evidence type="ECO:0000313" key="2">
    <source>
        <dbReference type="Proteomes" id="UP000256999"/>
    </source>
</evidence>
<dbReference type="RefSeq" id="WP_115999571.1">
    <property type="nucleotide sequence ID" value="NZ_QUOV01000001.1"/>
</dbReference>
<dbReference type="AlphaFoldDB" id="A0A3E0UDC0"/>
<dbReference type="EMBL" id="QUOV01000001">
    <property type="protein sequence ID" value="REL34896.1"/>
    <property type="molecule type" value="Genomic_DNA"/>
</dbReference>
<accession>A0A3E0UDC0</accession>